<organism evidence="1 2">
    <name type="scientific">Burkholderia pseudomultivorans</name>
    <dbReference type="NCBI Taxonomy" id="1207504"/>
    <lineage>
        <taxon>Bacteria</taxon>
        <taxon>Pseudomonadati</taxon>
        <taxon>Pseudomonadota</taxon>
        <taxon>Betaproteobacteria</taxon>
        <taxon>Burkholderiales</taxon>
        <taxon>Burkholderiaceae</taxon>
        <taxon>Burkholderia</taxon>
        <taxon>Burkholderia cepacia complex</taxon>
    </lineage>
</organism>
<dbReference type="AlphaFoldDB" id="A0A132EV04"/>
<gene>
    <name evidence="1" type="ORF">WT57_27775</name>
</gene>
<dbReference type="SUPFAM" id="SSF69118">
    <property type="entry name" value="AhpD-like"/>
    <property type="match status" value="1"/>
</dbReference>
<comment type="caution">
    <text evidence="1">The sequence shown here is derived from an EMBL/GenBank/DDBJ whole genome shotgun (WGS) entry which is preliminary data.</text>
</comment>
<dbReference type="Gene3D" id="1.20.1290.10">
    <property type="entry name" value="AhpD-like"/>
    <property type="match status" value="1"/>
</dbReference>
<dbReference type="EMBL" id="LPJX01000061">
    <property type="protein sequence ID" value="KWF60066.1"/>
    <property type="molecule type" value="Genomic_DNA"/>
</dbReference>
<dbReference type="InterPro" id="IPR029032">
    <property type="entry name" value="AhpD-like"/>
</dbReference>
<evidence type="ECO:0000313" key="2">
    <source>
        <dbReference type="Proteomes" id="UP000061512"/>
    </source>
</evidence>
<evidence type="ECO:0008006" key="3">
    <source>
        <dbReference type="Google" id="ProtNLM"/>
    </source>
</evidence>
<protein>
    <recommendedName>
        <fullName evidence="3">Membrane associated protein</fullName>
    </recommendedName>
</protein>
<proteinExistence type="predicted"/>
<dbReference type="RefSeq" id="WP_060300218.1">
    <property type="nucleotide sequence ID" value="NZ_LPJX01000061.1"/>
</dbReference>
<dbReference type="Proteomes" id="UP000061512">
    <property type="component" value="Unassembled WGS sequence"/>
</dbReference>
<name>A0A132EV04_9BURK</name>
<accession>A0A132EV04</accession>
<sequence>MTDTLTPAAAPDTIDRVAGLRDDDATAVLRRARDKVRLHTQLGEAALFDPALPDLSPVERLHAARYVAQRSNAPALASLYRARLIDAGGSDADIAHADADAFDALPARLAAILAHARLLTTSPAAAQQADLDALKAAGLTTPAIVALSQLVAFVAYQLRVAAAARALQARVAKEAA</sequence>
<evidence type="ECO:0000313" key="1">
    <source>
        <dbReference type="EMBL" id="KWF60066.1"/>
    </source>
</evidence>
<reference evidence="1 2" key="1">
    <citation type="submission" date="2015-11" db="EMBL/GenBank/DDBJ databases">
        <title>Expanding the genomic diversity of Burkholderia species for the development of highly accurate diagnostics.</title>
        <authorList>
            <person name="Sahl J."/>
            <person name="Keim P."/>
            <person name="Wagner D."/>
        </authorList>
    </citation>
    <scope>NUCLEOTIDE SEQUENCE [LARGE SCALE GENOMIC DNA]</scope>
    <source>
        <strain evidence="1 2">MSMB574WGS</strain>
    </source>
</reference>